<keyword evidence="3" id="KW-1185">Reference proteome</keyword>
<gene>
    <name evidence="2" type="ORF">L484_011667</name>
</gene>
<feature type="region of interest" description="Disordered" evidence="1">
    <location>
        <begin position="104"/>
        <end position="131"/>
    </location>
</feature>
<sequence>MVLRLKTWRIPATASSPPKALPTAASSPTRELPAAASSMTENSPSPLELKITINSGGPELLTSWRTPVVASSPPGELPSPPELKITVNSGDLELEEVENEHYALKPLENSSSHPFSSSYFTPRASPNYEDV</sequence>
<dbReference type="AlphaFoldDB" id="W9S429"/>
<organism evidence="2 3">
    <name type="scientific">Morus notabilis</name>
    <dbReference type="NCBI Taxonomy" id="981085"/>
    <lineage>
        <taxon>Eukaryota</taxon>
        <taxon>Viridiplantae</taxon>
        <taxon>Streptophyta</taxon>
        <taxon>Embryophyta</taxon>
        <taxon>Tracheophyta</taxon>
        <taxon>Spermatophyta</taxon>
        <taxon>Magnoliopsida</taxon>
        <taxon>eudicotyledons</taxon>
        <taxon>Gunneridae</taxon>
        <taxon>Pentapetalae</taxon>
        <taxon>rosids</taxon>
        <taxon>fabids</taxon>
        <taxon>Rosales</taxon>
        <taxon>Moraceae</taxon>
        <taxon>Moreae</taxon>
        <taxon>Morus</taxon>
    </lineage>
</organism>
<evidence type="ECO:0000256" key="1">
    <source>
        <dbReference type="SAM" id="MobiDB-lite"/>
    </source>
</evidence>
<proteinExistence type="predicted"/>
<evidence type="ECO:0000313" key="3">
    <source>
        <dbReference type="Proteomes" id="UP000030645"/>
    </source>
</evidence>
<feature type="region of interest" description="Disordered" evidence="1">
    <location>
        <begin position="13"/>
        <end position="47"/>
    </location>
</feature>
<evidence type="ECO:0000313" key="2">
    <source>
        <dbReference type="EMBL" id="EXB88237.1"/>
    </source>
</evidence>
<dbReference type="EMBL" id="KE344949">
    <property type="protein sequence ID" value="EXB88237.1"/>
    <property type="molecule type" value="Genomic_DNA"/>
</dbReference>
<reference evidence="3" key="1">
    <citation type="submission" date="2013-01" db="EMBL/GenBank/DDBJ databases">
        <title>Draft Genome Sequence of a Mulberry Tree, Morus notabilis C.K. Schneid.</title>
        <authorList>
            <person name="He N."/>
            <person name="Zhao S."/>
        </authorList>
    </citation>
    <scope>NUCLEOTIDE SEQUENCE</scope>
</reference>
<accession>W9S429</accession>
<name>W9S429_9ROSA</name>
<dbReference type="Proteomes" id="UP000030645">
    <property type="component" value="Unassembled WGS sequence"/>
</dbReference>
<protein>
    <submittedName>
        <fullName evidence="2">Uncharacterized protein</fullName>
    </submittedName>
</protein>